<proteinExistence type="predicted"/>
<keyword evidence="3" id="KW-1185">Reference proteome</keyword>
<dbReference type="SUPFAM" id="SSF47413">
    <property type="entry name" value="lambda repressor-like DNA-binding domains"/>
    <property type="match status" value="1"/>
</dbReference>
<feature type="domain" description="HTH cro/C1-type" evidence="1">
    <location>
        <begin position="146"/>
        <end position="192"/>
    </location>
</feature>
<dbReference type="Pfam" id="PF12844">
    <property type="entry name" value="HTH_19"/>
    <property type="match status" value="1"/>
</dbReference>
<dbReference type="Proteomes" id="UP000318939">
    <property type="component" value="Plasmid unnamed1"/>
</dbReference>
<accession>A0ABY8IQ59</accession>
<keyword evidence="2" id="KW-0614">Plasmid</keyword>
<reference evidence="2 3" key="2">
    <citation type="journal article" date="2023" name="MicrobiologyOpen">
        <title>Genomics of the tumorigenes clade of the family Rhizobiaceae and description of Rhizobium rhododendri sp. nov.</title>
        <authorList>
            <person name="Kuzmanovic N."/>
            <person name="diCenzo G.C."/>
            <person name="Bunk B."/>
            <person name="Sproeer C."/>
            <person name="Fruehling A."/>
            <person name="Neumann-Schaal M."/>
            <person name="Overmann J."/>
            <person name="Smalla K."/>
        </authorList>
    </citation>
    <scope>NUCLEOTIDE SEQUENCE [LARGE SCALE GENOMIC DNA]</scope>
    <source>
        <strain evidence="3">rho-6.2</strain>
        <plasmid evidence="2 3">unnamed1</plasmid>
    </source>
</reference>
<dbReference type="InterPro" id="IPR001387">
    <property type="entry name" value="Cro/C1-type_HTH"/>
</dbReference>
<name>A0ABY8IQ59_9HYPH</name>
<dbReference type="EMBL" id="CP117268">
    <property type="protein sequence ID" value="WFS25327.1"/>
    <property type="molecule type" value="Genomic_DNA"/>
</dbReference>
<dbReference type="InterPro" id="IPR017507">
    <property type="entry name" value="Tscrpt_reg_HipB-like"/>
</dbReference>
<organism evidence="2 3">
    <name type="scientific">Rhizobium rhododendri</name>
    <dbReference type="NCBI Taxonomy" id="2506430"/>
    <lineage>
        <taxon>Bacteria</taxon>
        <taxon>Pseudomonadati</taxon>
        <taxon>Pseudomonadota</taxon>
        <taxon>Alphaproteobacteria</taxon>
        <taxon>Hyphomicrobiales</taxon>
        <taxon>Rhizobiaceae</taxon>
        <taxon>Rhizobium/Agrobacterium group</taxon>
        <taxon>Rhizobium</taxon>
    </lineage>
</organism>
<evidence type="ECO:0000313" key="3">
    <source>
        <dbReference type="Proteomes" id="UP000318939"/>
    </source>
</evidence>
<dbReference type="Gene3D" id="1.10.260.40">
    <property type="entry name" value="lambda repressor-like DNA-binding domains"/>
    <property type="match status" value="1"/>
</dbReference>
<dbReference type="SMART" id="SM00530">
    <property type="entry name" value="HTH_XRE"/>
    <property type="match status" value="1"/>
</dbReference>
<evidence type="ECO:0000259" key="1">
    <source>
        <dbReference type="PROSITE" id="PS50943"/>
    </source>
</evidence>
<dbReference type="PROSITE" id="PS50943">
    <property type="entry name" value="HTH_CROC1"/>
    <property type="match status" value="1"/>
</dbReference>
<reference evidence="2 3" key="1">
    <citation type="journal article" date="2019" name="Phytopathology">
        <title>A Novel Group of Rhizobium tumorigenes-Like Agrobacteria Associated with Crown Gall Disease of Rhododendron and Blueberry.</title>
        <authorList>
            <person name="Kuzmanovic N."/>
            <person name="Behrens P."/>
            <person name="Idczak E."/>
            <person name="Wagner S."/>
            <person name="Gotz M."/>
            <person name="Sproer C."/>
            <person name="Bunk B."/>
            <person name="Overmann J."/>
            <person name="Smalla K."/>
        </authorList>
    </citation>
    <scope>NUCLEOTIDE SEQUENCE [LARGE SCALE GENOMIC DNA]</scope>
    <source>
        <strain evidence="3">rho-6.2</strain>
    </source>
</reference>
<protein>
    <submittedName>
        <fullName evidence="2">Helix-turn-helix transcriptional regulator</fullName>
    </submittedName>
</protein>
<dbReference type="CDD" id="cd00093">
    <property type="entry name" value="HTH_XRE"/>
    <property type="match status" value="1"/>
</dbReference>
<gene>
    <name evidence="2" type="ORF">PR018_24190</name>
</gene>
<dbReference type="RefSeq" id="WP_202617196.1">
    <property type="nucleotide sequence ID" value="NZ_CP117268.1"/>
</dbReference>
<dbReference type="NCBIfam" id="TIGR03070">
    <property type="entry name" value="couple_hipB"/>
    <property type="match status" value="1"/>
</dbReference>
<geneLocation type="plasmid" evidence="2 3">
    <name>unnamed1</name>
</geneLocation>
<sequence length="202" mass="21924">MAKNPKFPKKQHALVGTDNVQDLARRLAAGEASADVIKRINESMAAHSSIIKTISSAGEIAKVLSQISETGKIMERFKVSPPKVDLKLPDPSQRIQASLPRPLDDLPSYIPPTMADTCPDVPHSNLSSAPKKATQINTPGDLGQMIRRARETRGLSQQAFADLAGVGRRFISELENGKATLEFDKVLTVLRAAGISMFARDR</sequence>
<dbReference type="InterPro" id="IPR010982">
    <property type="entry name" value="Lambda_DNA-bd_dom_sf"/>
</dbReference>
<evidence type="ECO:0000313" key="2">
    <source>
        <dbReference type="EMBL" id="WFS25327.1"/>
    </source>
</evidence>